<protein>
    <submittedName>
        <fullName evidence="1">Uncharacterized protein</fullName>
    </submittedName>
</protein>
<dbReference type="EMBL" id="BAABME010007333">
    <property type="protein sequence ID" value="GAA0170646.1"/>
    <property type="molecule type" value="Genomic_DNA"/>
</dbReference>
<dbReference type="AlphaFoldDB" id="A0AAV3R5Z7"/>
<sequence>MVLLPKHLLKEDSLASALRLASIVVILTTQLTSNLNSPLSILPDRALSSTPAPARPGASLTPYGRLILVGLTCSASLPADGEPVRLNPPLTLPPVLALTRIPSSDPSHRPGHSKSPPATVPFWYAPSGPPGCKHSDSWVPIVLGMYFLPSSGLLSVWSRRDSIHVISFDSHRFH</sequence>
<evidence type="ECO:0000313" key="1">
    <source>
        <dbReference type="EMBL" id="GAA0170646.1"/>
    </source>
</evidence>
<name>A0AAV3R5Z7_LITER</name>
<dbReference type="Proteomes" id="UP001454036">
    <property type="component" value="Unassembled WGS sequence"/>
</dbReference>
<evidence type="ECO:0000313" key="2">
    <source>
        <dbReference type="Proteomes" id="UP001454036"/>
    </source>
</evidence>
<comment type="caution">
    <text evidence="1">The sequence shown here is derived from an EMBL/GenBank/DDBJ whole genome shotgun (WGS) entry which is preliminary data.</text>
</comment>
<keyword evidence="2" id="KW-1185">Reference proteome</keyword>
<gene>
    <name evidence="1" type="ORF">LIER_24868</name>
</gene>
<proteinExistence type="predicted"/>
<reference evidence="1 2" key="1">
    <citation type="submission" date="2024-01" db="EMBL/GenBank/DDBJ databases">
        <title>The complete chloroplast genome sequence of Lithospermum erythrorhizon: insights into the phylogenetic relationship among Boraginaceae species and the maternal lineages of purple gromwells.</title>
        <authorList>
            <person name="Okada T."/>
            <person name="Watanabe K."/>
        </authorList>
    </citation>
    <scope>NUCLEOTIDE SEQUENCE [LARGE SCALE GENOMIC DNA]</scope>
</reference>
<organism evidence="1 2">
    <name type="scientific">Lithospermum erythrorhizon</name>
    <name type="common">Purple gromwell</name>
    <name type="synonym">Lithospermum officinale var. erythrorhizon</name>
    <dbReference type="NCBI Taxonomy" id="34254"/>
    <lineage>
        <taxon>Eukaryota</taxon>
        <taxon>Viridiplantae</taxon>
        <taxon>Streptophyta</taxon>
        <taxon>Embryophyta</taxon>
        <taxon>Tracheophyta</taxon>
        <taxon>Spermatophyta</taxon>
        <taxon>Magnoliopsida</taxon>
        <taxon>eudicotyledons</taxon>
        <taxon>Gunneridae</taxon>
        <taxon>Pentapetalae</taxon>
        <taxon>asterids</taxon>
        <taxon>lamiids</taxon>
        <taxon>Boraginales</taxon>
        <taxon>Boraginaceae</taxon>
        <taxon>Boraginoideae</taxon>
        <taxon>Lithospermeae</taxon>
        <taxon>Lithospermum</taxon>
    </lineage>
</organism>
<accession>A0AAV3R5Z7</accession>